<dbReference type="Gene3D" id="2.60.120.260">
    <property type="entry name" value="Galactose-binding domain-like"/>
    <property type="match status" value="1"/>
</dbReference>
<accession>A0A345XI53</accession>
<keyword evidence="4" id="KW-1185">Reference proteome</keyword>
<dbReference type="EMBL" id="CP031320">
    <property type="protein sequence ID" value="AXK31319.1"/>
    <property type="molecule type" value="Genomic_DNA"/>
</dbReference>
<dbReference type="Proteomes" id="UP000254425">
    <property type="component" value="Chromosome"/>
</dbReference>
<organism evidence="3 4">
    <name type="scientific">Streptomyces armeniacus</name>
    <dbReference type="NCBI Taxonomy" id="83291"/>
    <lineage>
        <taxon>Bacteria</taxon>
        <taxon>Bacillati</taxon>
        <taxon>Actinomycetota</taxon>
        <taxon>Actinomycetes</taxon>
        <taxon>Kitasatosporales</taxon>
        <taxon>Streptomycetaceae</taxon>
        <taxon>Streptomyces</taxon>
    </lineage>
</organism>
<protein>
    <recommendedName>
        <fullName evidence="5">DUF4185 domain-containing protein</fullName>
    </recommendedName>
</protein>
<proteinExistence type="predicted"/>
<keyword evidence="2" id="KW-0732">Signal</keyword>
<feature type="region of interest" description="Disordered" evidence="1">
    <location>
        <begin position="410"/>
        <end position="460"/>
    </location>
</feature>
<evidence type="ECO:0000313" key="4">
    <source>
        <dbReference type="Proteomes" id="UP000254425"/>
    </source>
</evidence>
<evidence type="ECO:0008006" key="5">
    <source>
        <dbReference type="Google" id="ProtNLM"/>
    </source>
</evidence>
<reference evidence="3 4" key="1">
    <citation type="submission" date="2018-07" db="EMBL/GenBank/DDBJ databases">
        <title>Draft genome of the type strain Streptomyces armeniacus ATCC 15676.</title>
        <authorList>
            <person name="Labana P."/>
            <person name="Gosse J.T."/>
            <person name="Boddy C.N."/>
        </authorList>
    </citation>
    <scope>NUCLEOTIDE SEQUENCE [LARGE SCALE GENOMIC DNA]</scope>
    <source>
        <strain evidence="3 4">ATCC 15676</strain>
    </source>
</reference>
<gene>
    <name evidence="3" type="ORF">DVA86_00320</name>
</gene>
<feature type="compositionally biased region" description="Low complexity" evidence="1">
    <location>
        <begin position="43"/>
        <end position="54"/>
    </location>
</feature>
<dbReference type="AlphaFoldDB" id="A0A345XI53"/>
<name>A0A345XI53_9ACTN</name>
<sequence>MPPRSRTARLLTAGALALATAALAVPAGASPGGDGAKSDAKSGAKAADSPPASDYFSTVNIDNRASVGAPTVGDNKNHGDLWPNCWSDDDNVYTAYGDGLGFDASYHDIGVARISGMPGNLTGEQLAEGDAVGKVWNDGHTRKPTGMACVDGALYLAVQDLASDFNSAPAATIAKSTDKGRTWTYDKNAPMFGNGVFSTVMFLDYGKDYAEAPDDYVYAYGLDHNWRDSFNDRVPDPVDLFMARVPKDSVQNEGAWQYVSGYDGSGQPTWSDNIADRKAVLHDDRHIYQDVFTDGRVENTTVLGQGGIVYNKALKRYIYTSWTEYTFEFYEAPNPWGPWKHFKTKDFGGYPWNTAEKHGGYATTVPSKYISADGKSMWLQSNVCPCGGGIPPDNQYAYTFSLRKMNLEPYAESAPGNGPDPARNLAREPGTSPVERATHFGRTGSYNDGDKQGSEDDWNDERKTASWWGYEWPRSYTMDKVAYTTGKMYEDGGWFNDLRVQVRKNHEWVDVTGLQVTPSYPADGSAGPNKTYELTFDATDGDGVRVIGAPGGSRTFTSIGELEVAYAGG</sequence>
<feature type="region of interest" description="Disordered" evidence="1">
    <location>
        <begin position="27"/>
        <end position="57"/>
    </location>
</feature>
<feature type="compositionally biased region" description="Basic and acidic residues" evidence="1">
    <location>
        <begin position="448"/>
        <end position="460"/>
    </location>
</feature>
<evidence type="ECO:0000256" key="1">
    <source>
        <dbReference type="SAM" id="MobiDB-lite"/>
    </source>
</evidence>
<dbReference type="RefSeq" id="WP_208874722.1">
    <property type="nucleotide sequence ID" value="NZ_CP031320.1"/>
</dbReference>
<dbReference type="KEGG" id="sarm:DVA86_00320"/>
<evidence type="ECO:0000256" key="2">
    <source>
        <dbReference type="SAM" id="SignalP"/>
    </source>
</evidence>
<feature type="signal peptide" evidence="2">
    <location>
        <begin position="1"/>
        <end position="24"/>
    </location>
</feature>
<evidence type="ECO:0000313" key="3">
    <source>
        <dbReference type="EMBL" id="AXK31319.1"/>
    </source>
</evidence>
<feature type="chain" id="PRO_5039442363" description="DUF4185 domain-containing protein" evidence="2">
    <location>
        <begin position="25"/>
        <end position="569"/>
    </location>
</feature>